<accession>A0AAD7MMG0</accession>
<evidence type="ECO:0000313" key="2">
    <source>
        <dbReference type="Proteomes" id="UP001215280"/>
    </source>
</evidence>
<reference evidence="1" key="1">
    <citation type="submission" date="2023-03" db="EMBL/GenBank/DDBJ databases">
        <title>Massive genome expansion in bonnet fungi (Mycena s.s.) driven by repeated elements and novel gene families across ecological guilds.</title>
        <authorList>
            <consortium name="Lawrence Berkeley National Laboratory"/>
            <person name="Harder C.B."/>
            <person name="Miyauchi S."/>
            <person name="Viragh M."/>
            <person name="Kuo A."/>
            <person name="Thoen E."/>
            <person name="Andreopoulos B."/>
            <person name="Lu D."/>
            <person name="Skrede I."/>
            <person name="Drula E."/>
            <person name="Henrissat B."/>
            <person name="Morin E."/>
            <person name="Kohler A."/>
            <person name="Barry K."/>
            <person name="LaButti K."/>
            <person name="Morin E."/>
            <person name="Salamov A."/>
            <person name="Lipzen A."/>
            <person name="Mereny Z."/>
            <person name="Hegedus B."/>
            <person name="Baldrian P."/>
            <person name="Stursova M."/>
            <person name="Weitz H."/>
            <person name="Taylor A."/>
            <person name="Grigoriev I.V."/>
            <person name="Nagy L.G."/>
            <person name="Martin F."/>
            <person name="Kauserud H."/>
        </authorList>
    </citation>
    <scope>NUCLEOTIDE SEQUENCE</scope>
    <source>
        <strain evidence="1">CBHHK188m</strain>
    </source>
</reference>
<evidence type="ECO:0000313" key="1">
    <source>
        <dbReference type="EMBL" id="KAJ7723514.1"/>
    </source>
</evidence>
<protein>
    <submittedName>
        <fullName evidence="1">Uncharacterized protein</fullName>
    </submittedName>
</protein>
<proteinExistence type="predicted"/>
<comment type="caution">
    <text evidence="1">The sequence shown here is derived from an EMBL/GenBank/DDBJ whole genome shotgun (WGS) entry which is preliminary data.</text>
</comment>
<keyword evidence="2" id="KW-1185">Reference proteome</keyword>
<sequence length="130" mass="14445">MLWEWSSISAVTSAFRLSAEGSVTRRTLGARMIGLLIPRSLQAPNRRGASMDELALRTFMVGQRQSEGEVCAGGEAWSTGIIVANDPDMLRIRNREGPRGGCGNKGNERPAFLSRTYEKFVYWDVYSELT</sequence>
<dbReference type="EMBL" id="JARJLG010000246">
    <property type="protein sequence ID" value="KAJ7723514.1"/>
    <property type="molecule type" value="Genomic_DNA"/>
</dbReference>
<dbReference type="Proteomes" id="UP001215280">
    <property type="component" value="Unassembled WGS sequence"/>
</dbReference>
<dbReference type="AlphaFoldDB" id="A0AAD7MMG0"/>
<organism evidence="1 2">
    <name type="scientific">Mycena maculata</name>
    <dbReference type="NCBI Taxonomy" id="230809"/>
    <lineage>
        <taxon>Eukaryota</taxon>
        <taxon>Fungi</taxon>
        <taxon>Dikarya</taxon>
        <taxon>Basidiomycota</taxon>
        <taxon>Agaricomycotina</taxon>
        <taxon>Agaricomycetes</taxon>
        <taxon>Agaricomycetidae</taxon>
        <taxon>Agaricales</taxon>
        <taxon>Marasmiineae</taxon>
        <taxon>Mycenaceae</taxon>
        <taxon>Mycena</taxon>
    </lineage>
</organism>
<name>A0AAD7MMG0_9AGAR</name>
<gene>
    <name evidence="1" type="ORF">DFH07DRAFT_783553</name>
</gene>